<proteinExistence type="predicted"/>
<name>A0AAD6Y0L4_9AGAR</name>
<keyword evidence="1" id="KW-0812">Transmembrane</keyword>
<evidence type="ECO:0000256" key="1">
    <source>
        <dbReference type="SAM" id="Phobius"/>
    </source>
</evidence>
<sequence>MLPDQPPNRQYLISHWTDFVHAYLLERALKSLLGNCIVVHKALVYAMVFPVFLNKRHAVRMVIISSAPANFPLVYILFRLSEWNFHRKSRKMRGNFPGPKWLPPFASEKGGRARRTYLWNLGRWRSSRHTTDCSAGMGRSGAMGMVTHYRATVSFRAISVHAEAWLLPFTRLHLA</sequence>
<keyword evidence="1" id="KW-1133">Transmembrane helix</keyword>
<evidence type="ECO:0000313" key="2">
    <source>
        <dbReference type="EMBL" id="KAJ7191119.1"/>
    </source>
</evidence>
<protein>
    <submittedName>
        <fullName evidence="2">Uncharacterized protein</fullName>
    </submittedName>
</protein>
<accession>A0AAD6Y0L4</accession>
<reference evidence="2" key="1">
    <citation type="submission" date="2023-03" db="EMBL/GenBank/DDBJ databases">
        <title>Massive genome expansion in bonnet fungi (Mycena s.s.) driven by repeated elements and novel gene families across ecological guilds.</title>
        <authorList>
            <consortium name="Lawrence Berkeley National Laboratory"/>
            <person name="Harder C.B."/>
            <person name="Miyauchi S."/>
            <person name="Viragh M."/>
            <person name="Kuo A."/>
            <person name="Thoen E."/>
            <person name="Andreopoulos B."/>
            <person name="Lu D."/>
            <person name="Skrede I."/>
            <person name="Drula E."/>
            <person name="Henrissat B."/>
            <person name="Morin E."/>
            <person name="Kohler A."/>
            <person name="Barry K."/>
            <person name="LaButti K."/>
            <person name="Morin E."/>
            <person name="Salamov A."/>
            <person name="Lipzen A."/>
            <person name="Mereny Z."/>
            <person name="Hegedus B."/>
            <person name="Baldrian P."/>
            <person name="Stursova M."/>
            <person name="Weitz H."/>
            <person name="Taylor A."/>
            <person name="Grigoriev I.V."/>
            <person name="Nagy L.G."/>
            <person name="Martin F."/>
            <person name="Kauserud H."/>
        </authorList>
    </citation>
    <scope>NUCLEOTIDE SEQUENCE</scope>
    <source>
        <strain evidence="2">9144</strain>
    </source>
</reference>
<evidence type="ECO:0000313" key="3">
    <source>
        <dbReference type="Proteomes" id="UP001219525"/>
    </source>
</evidence>
<comment type="caution">
    <text evidence="2">The sequence shown here is derived from an EMBL/GenBank/DDBJ whole genome shotgun (WGS) entry which is preliminary data.</text>
</comment>
<organism evidence="2 3">
    <name type="scientific">Mycena pura</name>
    <dbReference type="NCBI Taxonomy" id="153505"/>
    <lineage>
        <taxon>Eukaryota</taxon>
        <taxon>Fungi</taxon>
        <taxon>Dikarya</taxon>
        <taxon>Basidiomycota</taxon>
        <taxon>Agaricomycotina</taxon>
        <taxon>Agaricomycetes</taxon>
        <taxon>Agaricomycetidae</taxon>
        <taxon>Agaricales</taxon>
        <taxon>Marasmiineae</taxon>
        <taxon>Mycenaceae</taxon>
        <taxon>Mycena</taxon>
    </lineage>
</organism>
<keyword evidence="3" id="KW-1185">Reference proteome</keyword>
<feature type="transmembrane region" description="Helical" evidence="1">
    <location>
        <begin position="58"/>
        <end position="78"/>
    </location>
</feature>
<dbReference type="EMBL" id="JARJCW010000137">
    <property type="protein sequence ID" value="KAJ7191119.1"/>
    <property type="molecule type" value="Genomic_DNA"/>
</dbReference>
<dbReference type="AlphaFoldDB" id="A0AAD6Y0L4"/>
<dbReference type="Proteomes" id="UP001219525">
    <property type="component" value="Unassembled WGS sequence"/>
</dbReference>
<gene>
    <name evidence="2" type="ORF">GGX14DRAFT_407427</name>
</gene>
<keyword evidence="1" id="KW-0472">Membrane</keyword>
<feature type="transmembrane region" description="Helical" evidence="1">
    <location>
        <begin position="32"/>
        <end position="52"/>
    </location>
</feature>